<gene>
    <name evidence="2" type="ORF">RHGRI_002866</name>
</gene>
<evidence type="ECO:0000256" key="1">
    <source>
        <dbReference type="ARBA" id="ARBA00011047"/>
    </source>
</evidence>
<accession>A0AAV6LR76</accession>
<keyword evidence="3" id="KW-1185">Reference proteome</keyword>
<name>A0AAV6LR76_9ERIC</name>
<proteinExistence type="inferred from homology"/>
<dbReference type="AlphaFoldDB" id="A0AAV6LR76"/>
<dbReference type="InterPro" id="IPR009772">
    <property type="entry name" value="CDC123"/>
</dbReference>
<protein>
    <submittedName>
        <fullName evidence="2">Uncharacterized protein</fullName>
    </submittedName>
</protein>
<evidence type="ECO:0000313" key="3">
    <source>
        <dbReference type="Proteomes" id="UP000823749"/>
    </source>
</evidence>
<dbReference type="EMBL" id="JACTNZ010000001">
    <property type="protein sequence ID" value="KAG5567457.1"/>
    <property type="molecule type" value="Genomic_DNA"/>
</dbReference>
<dbReference type="Pfam" id="PF07065">
    <property type="entry name" value="D123"/>
    <property type="match status" value="1"/>
</dbReference>
<dbReference type="GO" id="GO:0005737">
    <property type="term" value="C:cytoplasm"/>
    <property type="evidence" value="ECO:0007669"/>
    <property type="project" value="TreeGrafter"/>
</dbReference>
<dbReference type="Proteomes" id="UP000823749">
    <property type="component" value="Chromosome 1"/>
</dbReference>
<dbReference type="PANTHER" id="PTHR15323:SF6">
    <property type="entry name" value="CELL DIVISION CYCLE PROTEIN 123 HOMOLOG"/>
    <property type="match status" value="1"/>
</dbReference>
<sequence>MLEEEVNRCQIQEWYPKFKSVSIRTLIHELPESFVQYLCDDSGPFLLPLSISNEDALPNRIHNPEEEEDFVIKESIETLAGAVFPKLNWSSPKDSAWISSTGTLKCTSFTEIALLLRSSVSLVHDLCHAYDSCIDKTSSRPANFFLALRKWAPSLQPEMEFRCFVRIHQLVGISQREVTGFYPSICQQKNELKMVIQEFFTDEVRLNFDLENYTFDVYVREDGRVKLLDFNPWGAFTLPLLFTWEELGKDSEDGNTLEFRMVESQCGVRPGLKTAVPYDYLDTSEGSGWDQFLRNAEEELWRQTLSSSDGLLIVPVYCGVDMNHVLLIAKIISDDTGFKLFVDDLLSLLMAEMENDTFDNVASPNRSSKLPEFVKDGIDDDELNPAMKEEIDSTSGLRQLLVVVVFADGRDGRDLH</sequence>
<evidence type="ECO:0000313" key="2">
    <source>
        <dbReference type="EMBL" id="KAG5567457.1"/>
    </source>
</evidence>
<comment type="caution">
    <text evidence="2">The sequence shown here is derived from an EMBL/GenBank/DDBJ whole genome shotgun (WGS) entry which is preliminary data.</text>
</comment>
<dbReference type="PANTHER" id="PTHR15323">
    <property type="entry name" value="D123 PROTEIN"/>
    <property type="match status" value="1"/>
</dbReference>
<comment type="similarity">
    <text evidence="1">Belongs to the CDC123 family.</text>
</comment>
<organism evidence="2 3">
    <name type="scientific">Rhododendron griersonianum</name>
    <dbReference type="NCBI Taxonomy" id="479676"/>
    <lineage>
        <taxon>Eukaryota</taxon>
        <taxon>Viridiplantae</taxon>
        <taxon>Streptophyta</taxon>
        <taxon>Embryophyta</taxon>
        <taxon>Tracheophyta</taxon>
        <taxon>Spermatophyta</taxon>
        <taxon>Magnoliopsida</taxon>
        <taxon>eudicotyledons</taxon>
        <taxon>Gunneridae</taxon>
        <taxon>Pentapetalae</taxon>
        <taxon>asterids</taxon>
        <taxon>Ericales</taxon>
        <taxon>Ericaceae</taxon>
        <taxon>Ericoideae</taxon>
        <taxon>Rhodoreae</taxon>
        <taxon>Rhododendron</taxon>
    </lineage>
</organism>
<reference evidence="2" key="1">
    <citation type="submission" date="2020-08" db="EMBL/GenBank/DDBJ databases">
        <title>Plant Genome Project.</title>
        <authorList>
            <person name="Zhang R.-G."/>
        </authorList>
    </citation>
    <scope>NUCLEOTIDE SEQUENCE</scope>
    <source>
        <strain evidence="2">WSP0</strain>
        <tissue evidence="2">Leaf</tissue>
    </source>
</reference>